<dbReference type="InterPro" id="IPR019692">
    <property type="entry name" value="CFP-6_PH"/>
</dbReference>
<accession>A0ABY7PGH4</accession>
<keyword evidence="2" id="KW-0472">Membrane</keyword>
<evidence type="ECO:0000259" key="3">
    <source>
        <dbReference type="Pfam" id="PF10756"/>
    </source>
</evidence>
<keyword evidence="5" id="KW-1185">Reference proteome</keyword>
<reference evidence="4 5" key="1">
    <citation type="submission" date="2022-12" db="EMBL/GenBank/DDBJ databases">
        <authorList>
            <person name="Mo P."/>
        </authorList>
    </citation>
    <scope>NUCLEOTIDE SEQUENCE [LARGE SCALE GENOMIC DNA]</scope>
    <source>
        <strain evidence="4 5">HUAS 2-6</strain>
    </source>
</reference>
<feature type="transmembrane region" description="Helical" evidence="2">
    <location>
        <begin position="41"/>
        <end position="61"/>
    </location>
</feature>
<dbReference type="RefSeq" id="WP_270085900.1">
    <property type="nucleotide sequence ID" value="NZ_CP115300.1"/>
</dbReference>
<evidence type="ECO:0000256" key="2">
    <source>
        <dbReference type="SAM" id="Phobius"/>
    </source>
</evidence>
<evidence type="ECO:0000256" key="1">
    <source>
        <dbReference type="SAM" id="MobiDB-lite"/>
    </source>
</evidence>
<gene>
    <name evidence="4" type="ORF">O1G22_40635</name>
</gene>
<protein>
    <submittedName>
        <fullName evidence="4">PH domain-containing protein</fullName>
    </submittedName>
</protein>
<dbReference type="Pfam" id="PF10756">
    <property type="entry name" value="bPH_6"/>
    <property type="match status" value="1"/>
</dbReference>
<name>A0ABY7PGH4_9ACTN</name>
<keyword evidence="2" id="KW-1133">Transmembrane helix</keyword>
<evidence type="ECO:0000313" key="4">
    <source>
        <dbReference type="EMBL" id="WBO68672.1"/>
    </source>
</evidence>
<sequence length="278" mass="31161">MTTVRLAFMRPTWEMVLYGCLPALLTVIVLSETGTAGPRTAMLIAAGIVVIAGATPHTYWLRADANGLTMTRLLVRRTYPWPAVHGLRMRFREDGEVGGRYVTLQLRLTDPPGLHWGPFLGKLTVSDGDLPRGTEPRALADLFALFGTYGLHVDHPEFANAVLAAHRLPPLPPQPVRRVPTGPVPTPQQAYADAPSIEDERRHLRHRPSFPRKLREYLLRCAAMSDRVALQTDDTVSADVVRALREADQLAEHDQVVADDDRRGYVRQQYLIWRNSRP</sequence>
<proteinExistence type="predicted"/>
<feature type="region of interest" description="Disordered" evidence="1">
    <location>
        <begin position="182"/>
        <end position="202"/>
    </location>
</feature>
<organism evidence="4 5">
    <name type="scientific">Streptomyces camelliae</name>
    <dbReference type="NCBI Taxonomy" id="3004093"/>
    <lineage>
        <taxon>Bacteria</taxon>
        <taxon>Bacillati</taxon>
        <taxon>Actinomycetota</taxon>
        <taxon>Actinomycetes</taxon>
        <taxon>Kitasatosporales</taxon>
        <taxon>Streptomycetaceae</taxon>
        <taxon>Streptomyces</taxon>
    </lineage>
</organism>
<dbReference type="EMBL" id="CP115300">
    <property type="protein sequence ID" value="WBO68672.1"/>
    <property type="molecule type" value="Genomic_DNA"/>
</dbReference>
<feature type="domain" description="Low molecular weight protein antigen 6 PH" evidence="3">
    <location>
        <begin position="61"/>
        <end position="110"/>
    </location>
</feature>
<dbReference type="Proteomes" id="UP001212326">
    <property type="component" value="Chromosome"/>
</dbReference>
<keyword evidence="2" id="KW-0812">Transmembrane</keyword>
<evidence type="ECO:0000313" key="5">
    <source>
        <dbReference type="Proteomes" id="UP001212326"/>
    </source>
</evidence>